<accession>A0A9P6QDN2</accession>
<dbReference type="Pfam" id="PF13302">
    <property type="entry name" value="Acetyltransf_3"/>
    <property type="match status" value="1"/>
</dbReference>
<feature type="region of interest" description="Disordered" evidence="1">
    <location>
        <begin position="162"/>
        <end position="183"/>
    </location>
</feature>
<dbReference type="EMBL" id="JAAAJB010000157">
    <property type="protein sequence ID" value="KAG0263648.1"/>
    <property type="molecule type" value="Genomic_DNA"/>
</dbReference>
<dbReference type="Gene3D" id="3.40.630.30">
    <property type="match status" value="1"/>
</dbReference>
<dbReference type="AlphaFoldDB" id="A0A9P6QDN2"/>
<evidence type="ECO:0000256" key="1">
    <source>
        <dbReference type="SAM" id="MobiDB-lite"/>
    </source>
</evidence>
<organism evidence="3 4">
    <name type="scientific">Actinomortierella ambigua</name>
    <dbReference type="NCBI Taxonomy" id="1343610"/>
    <lineage>
        <taxon>Eukaryota</taxon>
        <taxon>Fungi</taxon>
        <taxon>Fungi incertae sedis</taxon>
        <taxon>Mucoromycota</taxon>
        <taxon>Mortierellomycotina</taxon>
        <taxon>Mortierellomycetes</taxon>
        <taxon>Mortierellales</taxon>
        <taxon>Mortierellaceae</taxon>
        <taxon>Actinomortierella</taxon>
    </lineage>
</organism>
<evidence type="ECO:0000313" key="3">
    <source>
        <dbReference type="EMBL" id="KAG0263648.1"/>
    </source>
</evidence>
<dbReference type="PANTHER" id="PTHR43792">
    <property type="entry name" value="GNAT FAMILY, PUTATIVE (AFU_ORTHOLOGUE AFUA_3G00765)-RELATED-RELATED"/>
    <property type="match status" value="1"/>
</dbReference>
<name>A0A9P6QDN2_9FUNG</name>
<feature type="compositionally biased region" description="Polar residues" evidence="1">
    <location>
        <begin position="172"/>
        <end position="183"/>
    </location>
</feature>
<dbReference type="GO" id="GO:0016747">
    <property type="term" value="F:acyltransferase activity, transferring groups other than amino-acyl groups"/>
    <property type="evidence" value="ECO:0007669"/>
    <property type="project" value="InterPro"/>
</dbReference>
<sequence>MPESACSPSTVTIPTTPTTTIRCIGPYEILAPSKDTPTLWLTPAEASDVPEFNRIMNLSPTISQGLYAESVVFPYPAENSRRFIERHVESRKRQGINYTFVIRIGSPESHVPMIGLVSLDKHDHGDEGLCVYDPTTDSVENLLTHPLVPVTTAAAAGESASIASTTAEAGPSQESIQESNEAQQRVRAAAEGKRVLNCGVFGYSISDEHAGKGYMTRVVHYMLNHLRQEFGYDRVHAEGWEDNPATLRVMSKAGMTYNTTRTIFVPKFRSNKQCAEYIWDAPLSK</sequence>
<dbReference type="OrthoDB" id="630895at2759"/>
<evidence type="ECO:0000313" key="4">
    <source>
        <dbReference type="Proteomes" id="UP000807716"/>
    </source>
</evidence>
<protein>
    <recommendedName>
        <fullName evidence="2">N-acetyltransferase domain-containing protein</fullName>
    </recommendedName>
</protein>
<feature type="domain" description="N-acetyltransferase" evidence="2">
    <location>
        <begin position="199"/>
        <end position="256"/>
    </location>
</feature>
<dbReference type="SUPFAM" id="SSF55729">
    <property type="entry name" value="Acyl-CoA N-acyltransferases (Nat)"/>
    <property type="match status" value="1"/>
</dbReference>
<dbReference type="InterPro" id="IPR051531">
    <property type="entry name" value="N-acetyltransferase"/>
</dbReference>
<dbReference type="Proteomes" id="UP000807716">
    <property type="component" value="Unassembled WGS sequence"/>
</dbReference>
<keyword evidence="4" id="KW-1185">Reference proteome</keyword>
<reference evidence="3" key="1">
    <citation type="journal article" date="2020" name="Fungal Divers.">
        <title>Resolving the Mortierellaceae phylogeny through synthesis of multi-gene phylogenetics and phylogenomics.</title>
        <authorList>
            <person name="Vandepol N."/>
            <person name="Liber J."/>
            <person name="Desiro A."/>
            <person name="Na H."/>
            <person name="Kennedy M."/>
            <person name="Barry K."/>
            <person name="Grigoriev I.V."/>
            <person name="Miller A.N."/>
            <person name="O'Donnell K."/>
            <person name="Stajich J.E."/>
            <person name="Bonito G."/>
        </authorList>
    </citation>
    <scope>NUCLEOTIDE SEQUENCE</scope>
    <source>
        <strain evidence="3">BC1065</strain>
    </source>
</reference>
<dbReference type="InterPro" id="IPR016181">
    <property type="entry name" value="Acyl_CoA_acyltransferase"/>
</dbReference>
<gene>
    <name evidence="3" type="ORF">DFQ27_001659</name>
</gene>
<proteinExistence type="predicted"/>
<dbReference type="InterPro" id="IPR000182">
    <property type="entry name" value="GNAT_dom"/>
</dbReference>
<evidence type="ECO:0000259" key="2">
    <source>
        <dbReference type="Pfam" id="PF13302"/>
    </source>
</evidence>
<comment type="caution">
    <text evidence="3">The sequence shown here is derived from an EMBL/GenBank/DDBJ whole genome shotgun (WGS) entry which is preliminary data.</text>
</comment>